<dbReference type="Gene3D" id="3.40.449.10">
    <property type="entry name" value="Phosphoenolpyruvate Carboxykinase, domain 1"/>
    <property type="match status" value="1"/>
</dbReference>
<dbReference type="GO" id="GO:0005524">
    <property type="term" value="F:ATP binding"/>
    <property type="evidence" value="ECO:0007669"/>
    <property type="project" value="UniProtKB-UniRule"/>
</dbReference>
<comment type="cofactor">
    <cofactor evidence="10">
        <name>Mn(2+)</name>
        <dbReference type="ChEBI" id="CHEBI:29035"/>
    </cofactor>
    <text evidence="10">Binds 1 Mn(2+) ion per subunit.</text>
</comment>
<keyword evidence="4 10" id="KW-0312">Gluconeogenesis</keyword>
<reference evidence="11 12" key="1">
    <citation type="journal article" date="2017" name="ISME J.">
        <title>Energy and carbon metabolisms in a deep terrestrial subsurface fluid microbial community.</title>
        <authorList>
            <person name="Momper L."/>
            <person name="Jungbluth S.P."/>
            <person name="Lee M.D."/>
            <person name="Amend J.P."/>
        </authorList>
    </citation>
    <scope>NUCLEOTIDE SEQUENCE [LARGE SCALE GENOMIC DNA]</scope>
    <source>
        <strain evidence="11">SURF_17</strain>
    </source>
</reference>
<dbReference type="UniPathway" id="UPA00138"/>
<feature type="binding site" evidence="10">
    <location>
        <position position="287"/>
    </location>
    <ligand>
        <name>ATP</name>
        <dbReference type="ChEBI" id="CHEBI:30616"/>
    </ligand>
</feature>
<feature type="binding site" evidence="10">
    <location>
        <position position="222"/>
    </location>
    <ligand>
        <name>ATP</name>
        <dbReference type="ChEBI" id="CHEBI:30616"/>
    </ligand>
</feature>
<dbReference type="EMBL" id="QZKI01000110">
    <property type="protein sequence ID" value="RJP66963.1"/>
    <property type="molecule type" value="Genomic_DNA"/>
</dbReference>
<dbReference type="NCBIfam" id="NF006821">
    <property type="entry name" value="PRK09344.1-3"/>
    <property type="match status" value="1"/>
</dbReference>
<organism evidence="11 12">
    <name type="scientific">Candidatus Abyssobacteria bacterium SURF_17</name>
    <dbReference type="NCBI Taxonomy" id="2093361"/>
    <lineage>
        <taxon>Bacteria</taxon>
        <taxon>Pseudomonadati</taxon>
        <taxon>Candidatus Hydrogenedentota</taxon>
        <taxon>Candidatus Abyssobacteria</taxon>
    </lineage>
</organism>
<dbReference type="PIRSF" id="PIRSF006294">
    <property type="entry name" value="PEP_crbxkin"/>
    <property type="match status" value="1"/>
</dbReference>
<evidence type="ECO:0000313" key="12">
    <source>
        <dbReference type="Proteomes" id="UP000285961"/>
    </source>
</evidence>
<evidence type="ECO:0000256" key="8">
    <source>
        <dbReference type="ARBA" id="ARBA00023239"/>
    </source>
</evidence>
<keyword evidence="10" id="KW-0464">Manganese</keyword>
<comment type="catalytic activity">
    <reaction evidence="9 10">
        <text>oxaloacetate + ATP = phosphoenolpyruvate + ADP + CO2</text>
        <dbReference type="Rhea" id="RHEA:18617"/>
        <dbReference type="ChEBI" id="CHEBI:16452"/>
        <dbReference type="ChEBI" id="CHEBI:16526"/>
        <dbReference type="ChEBI" id="CHEBI:30616"/>
        <dbReference type="ChEBI" id="CHEBI:58702"/>
        <dbReference type="ChEBI" id="CHEBI:456216"/>
        <dbReference type="EC" id="4.1.1.49"/>
    </reaction>
</comment>
<feature type="binding site" evidence="10">
    <location>
        <position position="325"/>
    </location>
    <ligand>
        <name>ATP</name>
        <dbReference type="ChEBI" id="CHEBI:30616"/>
    </ligand>
</feature>
<evidence type="ECO:0000256" key="6">
    <source>
        <dbReference type="ARBA" id="ARBA00022793"/>
    </source>
</evidence>
<dbReference type="NCBIfam" id="NF006820">
    <property type="entry name" value="PRK09344.1-2"/>
    <property type="match status" value="1"/>
</dbReference>
<dbReference type="InterPro" id="IPR008210">
    <property type="entry name" value="PEP_carboxykinase_N"/>
</dbReference>
<feature type="binding site" evidence="10">
    <location>
        <position position="325"/>
    </location>
    <ligand>
        <name>substrate</name>
    </ligand>
</feature>
<feature type="binding site" evidence="10">
    <location>
        <begin position="238"/>
        <end position="246"/>
    </location>
    <ligand>
        <name>ATP</name>
        <dbReference type="ChEBI" id="CHEBI:30616"/>
    </ligand>
</feature>
<evidence type="ECO:0000313" key="11">
    <source>
        <dbReference type="EMBL" id="RJP66963.1"/>
    </source>
</evidence>
<dbReference type="GO" id="GO:0046872">
    <property type="term" value="F:metal ion binding"/>
    <property type="evidence" value="ECO:0007669"/>
    <property type="project" value="UniProtKB-KW"/>
</dbReference>
<evidence type="ECO:0000256" key="9">
    <source>
        <dbReference type="ARBA" id="ARBA00047371"/>
    </source>
</evidence>
<feature type="binding site" evidence="10">
    <location>
        <position position="222"/>
    </location>
    <ligand>
        <name>Mn(2+)</name>
        <dbReference type="ChEBI" id="CHEBI:29035"/>
    </ligand>
</feature>
<feature type="binding site" evidence="10">
    <location>
        <position position="203"/>
    </location>
    <ligand>
        <name>Mn(2+)</name>
        <dbReference type="ChEBI" id="CHEBI:29035"/>
    </ligand>
</feature>
<dbReference type="EC" id="4.1.1.49" evidence="3 10"/>
<evidence type="ECO:0000256" key="5">
    <source>
        <dbReference type="ARBA" id="ARBA00022741"/>
    </source>
</evidence>
<dbReference type="PANTHER" id="PTHR30031:SF0">
    <property type="entry name" value="PHOSPHOENOLPYRUVATE CARBOXYKINASE (ATP)"/>
    <property type="match status" value="1"/>
</dbReference>
<comment type="similarity">
    <text evidence="2 10">Belongs to the phosphoenolpyruvate carboxykinase (ATP) family.</text>
</comment>
<dbReference type="InterPro" id="IPR013035">
    <property type="entry name" value="PEP_carboxykinase_C"/>
</dbReference>
<comment type="caution">
    <text evidence="11">The sequence shown here is derived from an EMBL/GenBank/DDBJ whole genome shotgun (WGS) entry which is preliminary data.</text>
</comment>
<dbReference type="Gene3D" id="2.170.8.10">
    <property type="entry name" value="Phosphoenolpyruvate Carboxykinase, domain 2"/>
    <property type="match status" value="1"/>
</dbReference>
<keyword evidence="11" id="KW-0808">Transferase</keyword>
<feature type="binding site" evidence="10">
    <location>
        <position position="259"/>
    </location>
    <ligand>
        <name>Mn(2+)</name>
        <dbReference type="ChEBI" id="CHEBI:29035"/>
    </ligand>
</feature>
<dbReference type="InterPro" id="IPR001272">
    <property type="entry name" value="PEP_carboxykinase_ATP"/>
</dbReference>
<keyword evidence="11" id="KW-0418">Kinase</keyword>
<evidence type="ECO:0000256" key="1">
    <source>
        <dbReference type="ARBA" id="ARBA00004742"/>
    </source>
</evidence>
<keyword evidence="7 10" id="KW-0067">ATP-binding</keyword>
<dbReference type="SUPFAM" id="SSF68923">
    <property type="entry name" value="PEP carboxykinase N-terminal domain"/>
    <property type="match status" value="1"/>
</dbReference>
<dbReference type="Pfam" id="PF01293">
    <property type="entry name" value="PEPCK_ATP"/>
    <property type="match status" value="1"/>
</dbReference>
<dbReference type="GO" id="GO:0016301">
    <property type="term" value="F:kinase activity"/>
    <property type="evidence" value="ECO:0007669"/>
    <property type="project" value="UniProtKB-KW"/>
</dbReference>
<feature type="binding site" evidence="10">
    <location>
        <position position="197"/>
    </location>
    <ligand>
        <name>substrate</name>
    </ligand>
</feature>
<protein>
    <recommendedName>
        <fullName evidence="3 10">Phosphoenolpyruvate carboxykinase (ATP)</fullName>
        <shortName evidence="10">PCK</shortName>
        <shortName evidence="10">PEP carboxykinase</shortName>
        <shortName evidence="10">PEPCK</shortName>
        <ecNumber evidence="3 10">4.1.1.49</ecNumber>
    </recommendedName>
</protein>
<comment type="subcellular location">
    <subcellularLocation>
        <location evidence="10">Cytoplasm</location>
    </subcellularLocation>
</comment>
<keyword evidence="10" id="KW-0963">Cytoplasm</keyword>
<evidence type="ECO:0000256" key="3">
    <source>
        <dbReference type="ARBA" id="ARBA00012363"/>
    </source>
</evidence>
<feature type="binding site" evidence="10">
    <location>
        <position position="61"/>
    </location>
    <ligand>
        <name>substrate</name>
    </ligand>
</feature>
<dbReference type="NCBIfam" id="TIGR00224">
    <property type="entry name" value="pckA"/>
    <property type="match status" value="1"/>
</dbReference>
<dbReference type="CDD" id="cd00484">
    <property type="entry name" value="PEPCK_ATP"/>
    <property type="match status" value="1"/>
</dbReference>
<proteinExistence type="inferred from homology"/>
<feature type="binding site" evidence="10">
    <location>
        <begin position="445"/>
        <end position="446"/>
    </location>
    <ligand>
        <name>ATP</name>
        <dbReference type="ChEBI" id="CHEBI:30616"/>
    </ligand>
</feature>
<comment type="pathway">
    <text evidence="1 10">Carbohydrate biosynthesis; gluconeogenesis.</text>
</comment>
<name>A0A419ET39_9BACT</name>
<dbReference type="PANTHER" id="PTHR30031">
    <property type="entry name" value="PHOSPHOENOLPYRUVATE CARBOXYKINASE ATP"/>
    <property type="match status" value="1"/>
</dbReference>
<accession>A0A419ET39</accession>
<keyword evidence="5 10" id="KW-0547">Nucleotide-binding</keyword>
<keyword evidence="10" id="KW-0479">Metal-binding</keyword>
<dbReference type="GO" id="GO:0006094">
    <property type="term" value="P:gluconeogenesis"/>
    <property type="evidence" value="ECO:0007669"/>
    <property type="project" value="UniProtKB-UniRule"/>
</dbReference>
<evidence type="ECO:0000256" key="10">
    <source>
        <dbReference type="HAMAP-Rule" id="MF_00453"/>
    </source>
</evidence>
<dbReference type="GO" id="GO:0005829">
    <property type="term" value="C:cytosol"/>
    <property type="evidence" value="ECO:0007669"/>
    <property type="project" value="TreeGrafter"/>
</dbReference>
<dbReference type="SUPFAM" id="SSF53795">
    <property type="entry name" value="PEP carboxykinase-like"/>
    <property type="match status" value="1"/>
</dbReference>
<feature type="binding site" evidence="10">
    <location>
        <position position="203"/>
    </location>
    <ligand>
        <name>substrate</name>
    </ligand>
</feature>
<sequence>MKSREIRVSDYELEKHGLRNLGTVYWNLSTGALYEEIVRRRCGFIAHLGPVVVRTGHHTGRSPEDRFIVREPSSESRIWWGKVNKPFPEERFTTLFHRLQGYVQGRDLFVQDCHVGADPRYQIPVRIITESAWQSLFARNMFLQIRDPEQLRAHEPKFTVLAVPQFHAIPEIDGTNSEAFILVNFGKQLILIGGTSYAGEIKKSFFTVMNYLLPLEEVLPMHCSANVGTNDDVALFFGLSGTGKTTLSADPERRLLGDDEHGWSNEGIFNFEGGCYAKVIKLSREAEPQIYECTRKFGTILENVAVDPRSRRIDLNDASLTENTRAAYPIPHIEGALRSGKAGHPAAIIMLTCDAFGIMPPVAKLTKEQALYHFLSGYTAKVAGTERGLGNEPQATFSACFGAPFMALPPPVYSKLLGEKIERHKVSCWLVNTGWIGGGFGVGKRISIAYTRAIIRAILEGKLANAPMREDPVFGVFVPTECPEVPSDILDPRGKWADRDAYDKAARDLAARFRNNFAAFEKDVPPEVQAIAPKTEAVASKMG</sequence>
<keyword evidence="8 10" id="KW-0456">Lyase</keyword>
<dbReference type="Proteomes" id="UP000285961">
    <property type="component" value="Unassembled WGS sequence"/>
</dbReference>
<feature type="binding site" evidence="10">
    <location>
        <position position="451"/>
    </location>
    <ligand>
        <name>ATP</name>
        <dbReference type="ChEBI" id="CHEBI:30616"/>
    </ligand>
</feature>
<dbReference type="HAMAP" id="MF_00453">
    <property type="entry name" value="PEPCK_ATP"/>
    <property type="match status" value="1"/>
</dbReference>
<keyword evidence="6 10" id="KW-0210">Decarboxylase</keyword>
<keyword evidence="11" id="KW-0670">Pyruvate</keyword>
<dbReference type="Gene3D" id="3.90.228.20">
    <property type="match status" value="1"/>
</dbReference>
<gene>
    <name evidence="10 11" type="primary">pckA</name>
    <name evidence="11" type="ORF">C4532_15200</name>
</gene>
<dbReference type="GO" id="GO:0004612">
    <property type="term" value="F:phosphoenolpyruvate carboxykinase (ATP) activity"/>
    <property type="evidence" value="ECO:0007669"/>
    <property type="project" value="UniProtKB-UniRule"/>
</dbReference>
<evidence type="ECO:0000256" key="7">
    <source>
        <dbReference type="ARBA" id="ARBA00022840"/>
    </source>
</evidence>
<comment type="function">
    <text evidence="10">Involved in the gluconeogenesis. Catalyzes the conversion of oxaloacetate (OAA) to phosphoenolpyruvate (PEP) through direct phosphoryl transfer between the nucleoside triphosphate and OAA.</text>
</comment>
<feature type="binding site" evidence="10">
    <location>
        <position position="203"/>
    </location>
    <ligand>
        <name>ATP</name>
        <dbReference type="ChEBI" id="CHEBI:30616"/>
    </ligand>
</feature>
<dbReference type="AlphaFoldDB" id="A0A419ET39"/>
<evidence type="ECO:0000256" key="4">
    <source>
        <dbReference type="ARBA" id="ARBA00022432"/>
    </source>
</evidence>
<evidence type="ECO:0000256" key="2">
    <source>
        <dbReference type="ARBA" id="ARBA00006052"/>
    </source>
</evidence>